<dbReference type="PANTHER" id="PTHR10039">
    <property type="entry name" value="AMELOGENIN"/>
    <property type="match status" value="1"/>
</dbReference>
<evidence type="ECO:0000313" key="6">
    <source>
        <dbReference type="EMBL" id="OHF02266.1"/>
    </source>
</evidence>
<dbReference type="Pfam" id="PF12796">
    <property type="entry name" value="Ank_2"/>
    <property type="match status" value="2"/>
</dbReference>
<reference evidence="6 7" key="1">
    <citation type="submission" date="2016-09" db="EMBL/GenBank/DDBJ databases">
        <authorList>
            <person name="Capua I."/>
            <person name="De Benedictis P."/>
            <person name="Joannis T."/>
            <person name="Lombin L.H."/>
            <person name="Cattoli G."/>
        </authorList>
    </citation>
    <scope>NUCLEOTIDE SEQUENCE [LARGE SCALE GENOMIC DNA]</scope>
    <source>
        <strain evidence="6 7">IMI 309357</strain>
    </source>
</reference>
<dbReference type="PANTHER" id="PTHR10039:SF14">
    <property type="entry name" value="NACHT DOMAIN-CONTAINING PROTEIN"/>
    <property type="match status" value="1"/>
</dbReference>
<evidence type="ECO:0000259" key="5">
    <source>
        <dbReference type="Pfam" id="PF24883"/>
    </source>
</evidence>
<dbReference type="InterPro" id="IPR036770">
    <property type="entry name" value="Ankyrin_rpt-contain_sf"/>
</dbReference>
<dbReference type="InterPro" id="IPR002110">
    <property type="entry name" value="Ankyrin_rpt"/>
</dbReference>
<keyword evidence="3" id="KW-0175">Coiled coil</keyword>
<keyword evidence="7" id="KW-1185">Reference proteome</keyword>
<feature type="repeat" description="ANK" evidence="2">
    <location>
        <begin position="1113"/>
        <end position="1145"/>
    </location>
</feature>
<dbReference type="SUPFAM" id="SSF52540">
    <property type="entry name" value="P-loop containing nucleoside triphosphate hydrolases"/>
    <property type="match status" value="1"/>
</dbReference>
<feature type="compositionally biased region" description="Polar residues" evidence="4">
    <location>
        <begin position="1427"/>
        <end position="1442"/>
    </location>
</feature>
<dbReference type="RefSeq" id="XP_022479408.1">
    <property type="nucleotide sequence ID" value="XM_022614196.1"/>
</dbReference>
<dbReference type="PRINTS" id="PR01415">
    <property type="entry name" value="ANKYRIN"/>
</dbReference>
<organism evidence="6 7">
    <name type="scientific">Colletotrichum orchidophilum</name>
    <dbReference type="NCBI Taxonomy" id="1209926"/>
    <lineage>
        <taxon>Eukaryota</taxon>
        <taxon>Fungi</taxon>
        <taxon>Dikarya</taxon>
        <taxon>Ascomycota</taxon>
        <taxon>Pezizomycotina</taxon>
        <taxon>Sordariomycetes</taxon>
        <taxon>Hypocreomycetidae</taxon>
        <taxon>Glomerellales</taxon>
        <taxon>Glomerellaceae</taxon>
        <taxon>Colletotrichum</taxon>
    </lineage>
</organism>
<dbReference type="GeneID" id="34555706"/>
<dbReference type="Gene3D" id="3.40.50.300">
    <property type="entry name" value="P-loop containing nucleotide triphosphate hydrolases"/>
    <property type="match status" value="1"/>
</dbReference>
<feature type="domain" description="Nephrocystin 3-like N-terminal" evidence="5">
    <location>
        <begin position="372"/>
        <end position="542"/>
    </location>
</feature>
<accession>A0A1G4BLT3</accession>
<dbReference type="PROSITE" id="PS50297">
    <property type="entry name" value="ANK_REP_REGION"/>
    <property type="match status" value="2"/>
</dbReference>
<dbReference type="PROSITE" id="PS50088">
    <property type="entry name" value="ANK_REPEAT"/>
    <property type="match status" value="3"/>
</dbReference>
<keyword evidence="1" id="KW-0677">Repeat</keyword>
<dbReference type="STRING" id="1209926.A0A1G4BLT3"/>
<feature type="coiled-coil region" evidence="3">
    <location>
        <begin position="620"/>
        <end position="647"/>
    </location>
</feature>
<dbReference type="InterPro" id="IPR056884">
    <property type="entry name" value="NPHP3-like_N"/>
</dbReference>
<dbReference type="EMBL" id="MJBS01000014">
    <property type="protein sequence ID" value="OHF02266.1"/>
    <property type="molecule type" value="Genomic_DNA"/>
</dbReference>
<name>A0A1G4BLT3_9PEZI</name>
<evidence type="ECO:0000256" key="4">
    <source>
        <dbReference type="SAM" id="MobiDB-lite"/>
    </source>
</evidence>
<sequence length="1454" mass="164601">MWPCLFGSGTVGRVSNIRLQMTATKQCPPLRNLAPKLSVSNFLYENLRCKSASSLKPRTMPVRQKSWGLTARPLERSATIEADENDTDERSTDAAVKYWLSEAEKLQPEQRILFLRGAEANSYEDYVSGLTRAVQSTTNSSKVSRLSKKMKPVYVLVKSIAPLIASTDQVSPFPTSLVLGGITCILSASNRVDDYQSKLIETMEQMAEEIELINEYRQDGVFDDDPGIKSCELELATDILQFCVKVTHIFYDESGKERNSLYVAMKAQLKDFDAKFGDTRTHFDLHVRALEKRRDLVNTRWAKATNIGVKEISKFIDRNSQDKTEAVEELLQKHKEDEAKERAQRRKEFLNWLPFIDFGEIHENAFERSVEGTGDWLTKNDSYKAWSASPSSTMLWIYGKHGSGKSHLASRIIQNLKRDTTNAPGHAVAYVYCTTTQSKTEMTLNNILGSLLGQICKKLPPSKDVKDLIPKDDYSSKEPPRRSDLKSGIFKAVAACRSCSIIIDGLDECSKLEDNHFKDICSFISSLAENTNALTKVLVLSRPNYIEIDNIMKSAPKIQVDSGANNDDIEKFVSQKIYEIKSDPSPEDLSDFEEIKSRLVNKASGMFLYVRLKMRDFRDIGNAEDIKDSLEDKMEGLDDLYEHAMDSILKKPQLVKDRALMALLWITNSRRPLSKAELLEALSLKLERPGMSSSQRLSNDYSICRQCADLIDESGGFYYLIHGSLEDYLTSESTDLSDYSALQSRAHDILAEACLIYLNFEDFQKTRMLVKKVLTELQRQYPLLRYASSHWGSHYKQASLLGSRGSEIKRLSSQLLSVENLVELSLKIIVPYKHDLGHSDVEDWNFYRKPTALHLLSALNLKSLVVSVPNITRLINHLDHLGWFPIYYALIFESKEMCIWILEAIEARPDKQKLIDELVGGSSILLHRLARLDLDYVLQQLLSMNCDPNIRNEDGDTPLHWAANGGSKYAVGALLAAGADATMEANDGTTPLIEAVIKGELEVVKKILSKISNIPGEGSESSPRNRDIQADHLRGIKNIDHRRHNGDNAFLISCQIGPGHLVKLLLEHGADVRATLKGENGMHLACAHSHIDVLEVLLQSREAAELINAGDNEGYTPLHDAVYARDYTVATRLLQHGARPEVSYRDALPVLILSIHQGFYEFAETLIVDYNVDALERSNSEASTALDWAARRVHEFVFPDERVGGIEEDKRETFNQMVKRDLFKFANTNRFRQPMHRYSPGENYIECPEMDSLPKEQRRHFDEQGGLRREFFHELSEYYSSLDLSTMDEFVETNSGTTPPNEAKLPAELSSTTSESIGSFQAELEAMREVLGRDITDFLPQFISSEDKDDILWDAAIEILEKSDAVYFKREKSREGSLEFKEASEQIEMYEISWKLVHAILNVEHTQSAWAFRWERNVRRYGDIQDPGSSQQSERAKQNQGATVGWFPRGSGHL</sequence>
<dbReference type="OrthoDB" id="7464126at2759"/>
<feature type="region of interest" description="Disordered" evidence="4">
    <location>
        <begin position="1423"/>
        <end position="1454"/>
    </location>
</feature>
<feature type="repeat" description="ANK" evidence="2">
    <location>
        <begin position="954"/>
        <end position="986"/>
    </location>
</feature>
<dbReference type="InterPro" id="IPR027417">
    <property type="entry name" value="P-loop_NTPase"/>
</dbReference>
<gene>
    <name evidence="6" type="ORF">CORC01_02546</name>
</gene>
<evidence type="ECO:0000313" key="7">
    <source>
        <dbReference type="Proteomes" id="UP000176998"/>
    </source>
</evidence>
<dbReference type="Gene3D" id="1.25.40.20">
    <property type="entry name" value="Ankyrin repeat-containing domain"/>
    <property type="match status" value="2"/>
</dbReference>
<evidence type="ECO:0000256" key="2">
    <source>
        <dbReference type="PROSITE-ProRule" id="PRU00023"/>
    </source>
</evidence>
<dbReference type="SMART" id="SM00248">
    <property type="entry name" value="ANK"/>
    <property type="match status" value="6"/>
</dbReference>
<dbReference type="SUPFAM" id="SSF48403">
    <property type="entry name" value="Ankyrin repeat"/>
    <property type="match status" value="1"/>
</dbReference>
<dbReference type="Proteomes" id="UP000176998">
    <property type="component" value="Unassembled WGS sequence"/>
</dbReference>
<evidence type="ECO:0000256" key="1">
    <source>
        <dbReference type="ARBA" id="ARBA00022737"/>
    </source>
</evidence>
<proteinExistence type="predicted"/>
<comment type="caution">
    <text evidence="6">The sequence shown here is derived from an EMBL/GenBank/DDBJ whole genome shotgun (WGS) entry which is preliminary data.</text>
</comment>
<feature type="repeat" description="ANK" evidence="2">
    <location>
        <begin position="1045"/>
        <end position="1077"/>
    </location>
</feature>
<dbReference type="Pfam" id="PF24883">
    <property type="entry name" value="NPHP3_N"/>
    <property type="match status" value="1"/>
</dbReference>
<evidence type="ECO:0000256" key="3">
    <source>
        <dbReference type="SAM" id="Coils"/>
    </source>
</evidence>
<protein>
    <recommendedName>
        <fullName evidence="5">Nephrocystin 3-like N-terminal domain-containing protein</fullName>
    </recommendedName>
</protein>
<keyword evidence="2" id="KW-0040">ANK repeat</keyword>